<evidence type="ECO:0000313" key="1">
    <source>
        <dbReference type="EMBL" id="SPO04383.1"/>
    </source>
</evidence>
<keyword evidence="2" id="KW-1185">Reference proteome</keyword>
<dbReference type="AlphaFoldDB" id="A0AAE8N2R6"/>
<comment type="caution">
    <text evidence="1">The sequence shown here is derived from an EMBL/GenBank/DDBJ whole genome shotgun (WGS) entry which is preliminary data.</text>
</comment>
<dbReference type="Proteomes" id="UP001187682">
    <property type="component" value="Unassembled WGS sequence"/>
</dbReference>
<dbReference type="InterPro" id="IPR021986">
    <property type="entry name" value="Spherulin4"/>
</dbReference>
<dbReference type="PANTHER" id="PTHR35040">
    <property type="match status" value="1"/>
</dbReference>
<evidence type="ECO:0008006" key="3">
    <source>
        <dbReference type="Google" id="ProtNLM"/>
    </source>
</evidence>
<dbReference type="EMBL" id="ONZQ02000010">
    <property type="protein sequence ID" value="SPO04383.1"/>
    <property type="molecule type" value="Genomic_DNA"/>
</dbReference>
<protein>
    <recommendedName>
        <fullName evidence="3">Spherulation-specific family 4</fullName>
    </recommendedName>
</protein>
<sequence length="246" mass="27078">MSILIPLYIYPTAGSWNPLLSAAQGYPSVNFTVIINPNNGPGTTTLPDANYMEALRSITRYPNVDILGYVASTYGARDIADIEADIATYSGWGDEISLQGIFIDEAPSGIEYGDFMSDITLNIRETWAETLDMDATVVYNPGVVIDQTLYSNADLIVAFEGAEADRWAFMEHGLANLDSENGKKTAVIVHTFNGTSEDLEKLVREVIESNVGSLFVTDRLYSEWPGVWRCLVETVAGKRCQREPTV</sequence>
<gene>
    <name evidence="1" type="ORF">DNG_07068</name>
</gene>
<name>A0AAE8N2R6_9PEZI</name>
<dbReference type="PANTHER" id="PTHR35040:SF9">
    <property type="entry name" value="4-LIKE CELL SURFACE PROTEIN, PUTATIVE (AFU_ORTHOLOGUE AFUA_4G14080)-RELATED"/>
    <property type="match status" value="1"/>
</dbReference>
<organism evidence="1 2">
    <name type="scientific">Cephalotrichum gorgonifer</name>
    <dbReference type="NCBI Taxonomy" id="2041049"/>
    <lineage>
        <taxon>Eukaryota</taxon>
        <taxon>Fungi</taxon>
        <taxon>Dikarya</taxon>
        <taxon>Ascomycota</taxon>
        <taxon>Pezizomycotina</taxon>
        <taxon>Sordariomycetes</taxon>
        <taxon>Hypocreomycetidae</taxon>
        <taxon>Microascales</taxon>
        <taxon>Microascaceae</taxon>
        <taxon>Cephalotrichum</taxon>
    </lineage>
</organism>
<proteinExistence type="predicted"/>
<evidence type="ECO:0000313" key="2">
    <source>
        <dbReference type="Proteomes" id="UP001187682"/>
    </source>
</evidence>
<reference evidence="1" key="1">
    <citation type="submission" date="2018-03" db="EMBL/GenBank/DDBJ databases">
        <authorList>
            <person name="Guldener U."/>
        </authorList>
    </citation>
    <scope>NUCLEOTIDE SEQUENCE</scope>
</reference>
<dbReference type="Pfam" id="PF12138">
    <property type="entry name" value="Spherulin4"/>
    <property type="match status" value="1"/>
</dbReference>
<accession>A0AAE8N2R6</accession>